<dbReference type="InterPro" id="IPR036280">
    <property type="entry name" value="Multihaem_cyt_sf"/>
</dbReference>
<name>A0A1H1L4B0_9ACTN</name>
<dbReference type="AlphaFoldDB" id="A0A1H1L4B0"/>
<dbReference type="OrthoDB" id="3186698at2"/>
<organism evidence="1 2">
    <name type="scientific">Parafannyhessea umbonata</name>
    <dbReference type="NCBI Taxonomy" id="604330"/>
    <lineage>
        <taxon>Bacteria</taxon>
        <taxon>Bacillati</taxon>
        <taxon>Actinomycetota</taxon>
        <taxon>Coriobacteriia</taxon>
        <taxon>Coriobacteriales</taxon>
        <taxon>Atopobiaceae</taxon>
        <taxon>Parafannyhessea</taxon>
    </lineage>
</organism>
<accession>A0A1H1L4B0</accession>
<evidence type="ECO:0000313" key="1">
    <source>
        <dbReference type="EMBL" id="SDR69112.1"/>
    </source>
</evidence>
<dbReference type="SUPFAM" id="SSF48695">
    <property type="entry name" value="Multiheme cytochromes"/>
    <property type="match status" value="1"/>
</dbReference>
<dbReference type="Proteomes" id="UP000199480">
    <property type="component" value="Chromosome I"/>
</dbReference>
<dbReference type="EMBL" id="LT629759">
    <property type="protein sequence ID" value="SDR69112.1"/>
    <property type="molecule type" value="Genomic_DNA"/>
</dbReference>
<proteinExistence type="predicted"/>
<evidence type="ECO:0000313" key="2">
    <source>
        <dbReference type="Proteomes" id="UP000199480"/>
    </source>
</evidence>
<protein>
    <submittedName>
        <fullName evidence="1">Uncharacterized protein</fullName>
    </submittedName>
</protein>
<reference evidence="2" key="1">
    <citation type="submission" date="2016-10" db="EMBL/GenBank/DDBJ databases">
        <authorList>
            <person name="Varghese N."/>
            <person name="Submissions S."/>
        </authorList>
    </citation>
    <scope>NUCLEOTIDE SEQUENCE [LARGE SCALE GENOMIC DNA]</scope>
    <source>
        <strain evidence="2">DSM 22620</strain>
    </source>
</reference>
<dbReference type="RefSeq" id="WP_090861723.1">
    <property type="nucleotide sequence ID" value="NZ_LT629759.1"/>
</dbReference>
<dbReference type="GeneID" id="78500042"/>
<gene>
    <name evidence="1" type="ORF">SAMN04489857_0670</name>
</gene>
<sequence length="99" mass="10938">MTSDERVEIAKRLRGTNGIFSFVSALGIDIDSDWCWTDVSKRVADLIDQTCHVVTSGEWRGRPIGSACSVCHAPLYPSTAWAHGMRYCTQCGSRVVDDD</sequence>